<evidence type="ECO:0000256" key="3">
    <source>
        <dbReference type="ARBA" id="ARBA00022833"/>
    </source>
</evidence>
<dbReference type="InterPro" id="IPR011009">
    <property type="entry name" value="Kinase-like_dom_sf"/>
</dbReference>
<keyword evidence="2 4" id="KW-0863">Zinc-finger</keyword>
<dbReference type="CDD" id="cd05121">
    <property type="entry name" value="ABC1_ADCK3-like"/>
    <property type="match status" value="1"/>
</dbReference>
<keyword evidence="3" id="KW-0862">Zinc</keyword>
<evidence type="ECO:0000313" key="10">
    <source>
        <dbReference type="Proteomes" id="UP000013827"/>
    </source>
</evidence>
<feature type="compositionally biased region" description="Low complexity" evidence="5">
    <location>
        <begin position="67"/>
        <end position="89"/>
    </location>
</feature>
<dbReference type="EnsemblProtists" id="EOD27161">
    <property type="protein sequence ID" value="EOD27161"/>
    <property type="gene ID" value="EMIHUDRAFT_415578"/>
</dbReference>
<dbReference type="InterPro" id="IPR017455">
    <property type="entry name" value="Znf_FYVE-rel"/>
</dbReference>
<feature type="domain" description="Protein kinase" evidence="7">
    <location>
        <begin position="293"/>
        <end position="521"/>
    </location>
</feature>
<evidence type="ECO:0000259" key="7">
    <source>
        <dbReference type="PROSITE" id="PS50011"/>
    </source>
</evidence>
<keyword evidence="6" id="KW-0472">Membrane</keyword>
<dbReference type="InterPro" id="IPR011011">
    <property type="entry name" value="Znf_FYVE_PHD"/>
</dbReference>
<dbReference type="GO" id="GO:0004672">
    <property type="term" value="F:protein kinase activity"/>
    <property type="evidence" value="ECO:0007669"/>
    <property type="project" value="InterPro"/>
</dbReference>
<dbReference type="PANTHER" id="PTHR43173:SF3">
    <property type="entry name" value="ABC1 FAMILY PROTEIN"/>
    <property type="match status" value="1"/>
</dbReference>
<evidence type="ECO:0000256" key="1">
    <source>
        <dbReference type="ARBA" id="ARBA00022723"/>
    </source>
</evidence>
<protein>
    <submittedName>
        <fullName evidence="9">Uncharacterized protein</fullName>
    </submittedName>
</protein>
<proteinExistence type="predicted"/>
<dbReference type="InterPro" id="IPR004147">
    <property type="entry name" value="ABC1_dom"/>
</dbReference>
<dbReference type="CDD" id="cd00065">
    <property type="entry name" value="FYVE_like_SF"/>
    <property type="match status" value="1"/>
</dbReference>
<dbReference type="Gene3D" id="3.30.200.20">
    <property type="entry name" value="Phosphorylase Kinase, domain 1"/>
    <property type="match status" value="1"/>
</dbReference>
<dbReference type="STRING" id="2903.R1EVZ3"/>
<keyword evidence="1" id="KW-0479">Metal-binding</keyword>
<feature type="domain" description="FYVE-type" evidence="8">
    <location>
        <begin position="1"/>
        <end position="51"/>
    </location>
</feature>
<evidence type="ECO:0000259" key="8">
    <source>
        <dbReference type="PROSITE" id="PS50178"/>
    </source>
</evidence>
<dbReference type="Gene3D" id="3.30.40.10">
    <property type="entry name" value="Zinc/RING finger domain, C3HC4 (zinc finger)"/>
    <property type="match status" value="1"/>
</dbReference>
<dbReference type="GO" id="GO:0008270">
    <property type="term" value="F:zinc ion binding"/>
    <property type="evidence" value="ECO:0007669"/>
    <property type="project" value="UniProtKB-KW"/>
</dbReference>
<dbReference type="eggNOG" id="KOG1235">
    <property type="taxonomic scope" value="Eukaryota"/>
</dbReference>
<dbReference type="Gene3D" id="1.10.510.10">
    <property type="entry name" value="Transferase(Phosphotransferase) domain 1"/>
    <property type="match status" value="1"/>
</dbReference>
<keyword evidence="6" id="KW-0812">Transmembrane</keyword>
<dbReference type="Pfam" id="PF03109">
    <property type="entry name" value="ABC1"/>
    <property type="match status" value="1"/>
</dbReference>
<evidence type="ECO:0000256" key="5">
    <source>
        <dbReference type="SAM" id="MobiDB-lite"/>
    </source>
</evidence>
<dbReference type="PROSITE" id="PS50178">
    <property type="entry name" value="ZF_FYVE"/>
    <property type="match status" value="1"/>
</dbReference>
<dbReference type="PaxDb" id="2903-EOD27161"/>
<dbReference type="RefSeq" id="XP_005779590.1">
    <property type="nucleotide sequence ID" value="XM_005779533.1"/>
</dbReference>
<dbReference type="InterPro" id="IPR000719">
    <property type="entry name" value="Prot_kinase_dom"/>
</dbReference>
<keyword evidence="10" id="KW-1185">Reference proteome</keyword>
<dbReference type="Proteomes" id="UP000013827">
    <property type="component" value="Unassembled WGS sequence"/>
</dbReference>
<dbReference type="KEGG" id="ehx:EMIHUDRAFT_415578"/>
<evidence type="ECO:0000256" key="4">
    <source>
        <dbReference type="PROSITE-ProRule" id="PRU00091"/>
    </source>
</evidence>
<dbReference type="InterPro" id="IPR051130">
    <property type="entry name" value="Mito_struct-func_regulator"/>
</dbReference>
<feature type="region of interest" description="Disordered" evidence="5">
    <location>
        <begin position="56"/>
        <end position="111"/>
    </location>
</feature>
<organism evidence="9 10">
    <name type="scientific">Emiliania huxleyi (strain CCMP1516)</name>
    <dbReference type="NCBI Taxonomy" id="280463"/>
    <lineage>
        <taxon>Eukaryota</taxon>
        <taxon>Haptista</taxon>
        <taxon>Haptophyta</taxon>
        <taxon>Prymnesiophyceae</taxon>
        <taxon>Isochrysidales</taxon>
        <taxon>Noelaerhabdaceae</taxon>
        <taxon>Emiliania</taxon>
    </lineage>
</organism>
<evidence type="ECO:0000256" key="6">
    <source>
        <dbReference type="SAM" id="Phobius"/>
    </source>
</evidence>
<evidence type="ECO:0000313" key="9">
    <source>
        <dbReference type="EnsemblProtists" id="EOD27161"/>
    </source>
</evidence>
<dbReference type="SUPFAM" id="SSF56112">
    <property type="entry name" value="Protein kinase-like (PK-like)"/>
    <property type="match status" value="1"/>
</dbReference>
<dbReference type="InterPro" id="IPR013083">
    <property type="entry name" value="Znf_RING/FYVE/PHD"/>
</dbReference>
<feature type="transmembrane region" description="Helical" evidence="6">
    <location>
        <begin position="134"/>
        <end position="156"/>
    </location>
</feature>
<accession>A0A0D3JUH6</accession>
<dbReference type="PANTHER" id="PTHR43173">
    <property type="entry name" value="ABC1 FAMILY PROTEIN"/>
    <property type="match status" value="1"/>
</dbReference>
<keyword evidence="6" id="KW-1133">Transmembrane helix</keyword>
<dbReference type="AlphaFoldDB" id="A0A0D3JUH6"/>
<evidence type="ECO:0000256" key="2">
    <source>
        <dbReference type="ARBA" id="ARBA00022771"/>
    </source>
</evidence>
<name>A0A0D3JUH6_EMIH1</name>
<dbReference type="InterPro" id="IPR000306">
    <property type="entry name" value="Znf_FYVE"/>
</dbReference>
<sequence>MCCARRFKLSRRRHHCRVCGEVCCARCAPKRLDASTGRSQRTCERCVARGPPRVNLSLARQQPPPSAHSSPLSASASGPSTPSTSPSPFAGGGGGLTPPVADSHGPGGGGGGGGMSHAALLEVYIEDALHRLALCWYGLRAASIGLTLLLLATAFVHAAGWRGRAAVAATAAGLVPLRPFVLRYYRIVWLCAVVSWRVGCASLAVRGRSAAAADALWEMTHRVNARFVYDTVASLGGFWVKLAQATSVSSALPEVYKLELAQLQDAMPADDLPSVHRLLEAELGPEWRSSVKLYDGPPLGSATIAQVHRARLRVVREGGRVEEVEGVVKVQHRHVERSLLIDIGASQIVALLASFAFPHLFQDMRVVVKDLSVLTRAELDFRIEAQSQATARELLAASELGGAVFVPEVFPALATRRVLGMEYVEGENIKEVRRRGASELEVTRIVTALVDAFSLTMHGEIFNCDPHPGNLLVETATGRLAVLDWGQARRLSPAERTAYTRLFMAVAMEDTLLMREACADL</sequence>
<reference evidence="10" key="1">
    <citation type="journal article" date="2013" name="Nature">
        <title>Pan genome of the phytoplankton Emiliania underpins its global distribution.</title>
        <authorList>
            <person name="Read B.A."/>
            <person name="Kegel J."/>
            <person name="Klute M.J."/>
            <person name="Kuo A."/>
            <person name="Lefebvre S.C."/>
            <person name="Maumus F."/>
            <person name="Mayer C."/>
            <person name="Miller J."/>
            <person name="Monier A."/>
            <person name="Salamov A."/>
            <person name="Young J."/>
            <person name="Aguilar M."/>
            <person name="Claverie J.M."/>
            <person name="Frickenhaus S."/>
            <person name="Gonzalez K."/>
            <person name="Herman E.K."/>
            <person name="Lin Y.C."/>
            <person name="Napier J."/>
            <person name="Ogata H."/>
            <person name="Sarno A.F."/>
            <person name="Shmutz J."/>
            <person name="Schroeder D."/>
            <person name="de Vargas C."/>
            <person name="Verret F."/>
            <person name="von Dassow P."/>
            <person name="Valentin K."/>
            <person name="Van de Peer Y."/>
            <person name="Wheeler G."/>
            <person name="Dacks J.B."/>
            <person name="Delwiche C.F."/>
            <person name="Dyhrman S.T."/>
            <person name="Glockner G."/>
            <person name="John U."/>
            <person name="Richards T."/>
            <person name="Worden A.Z."/>
            <person name="Zhang X."/>
            <person name="Grigoriev I.V."/>
            <person name="Allen A.E."/>
            <person name="Bidle K."/>
            <person name="Borodovsky M."/>
            <person name="Bowler C."/>
            <person name="Brownlee C."/>
            <person name="Cock J.M."/>
            <person name="Elias M."/>
            <person name="Gladyshev V.N."/>
            <person name="Groth M."/>
            <person name="Guda C."/>
            <person name="Hadaegh A."/>
            <person name="Iglesias-Rodriguez M.D."/>
            <person name="Jenkins J."/>
            <person name="Jones B.M."/>
            <person name="Lawson T."/>
            <person name="Leese F."/>
            <person name="Lindquist E."/>
            <person name="Lobanov A."/>
            <person name="Lomsadze A."/>
            <person name="Malik S.B."/>
            <person name="Marsh M.E."/>
            <person name="Mackinder L."/>
            <person name="Mock T."/>
            <person name="Mueller-Roeber B."/>
            <person name="Pagarete A."/>
            <person name="Parker M."/>
            <person name="Probert I."/>
            <person name="Quesneville H."/>
            <person name="Raines C."/>
            <person name="Rensing S.A."/>
            <person name="Riano-Pachon D.M."/>
            <person name="Richier S."/>
            <person name="Rokitta S."/>
            <person name="Shiraiwa Y."/>
            <person name="Soanes D.M."/>
            <person name="van der Giezen M."/>
            <person name="Wahlund T.M."/>
            <person name="Williams B."/>
            <person name="Wilson W."/>
            <person name="Wolfe G."/>
            <person name="Wurch L.L."/>
        </authorList>
    </citation>
    <scope>NUCLEOTIDE SEQUENCE</scope>
</reference>
<dbReference type="GeneID" id="17272707"/>
<dbReference type="SUPFAM" id="SSF57903">
    <property type="entry name" value="FYVE/PHD zinc finger"/>
    <property type="match status" value="1"/>
</dbReference>
<dbReference type="PROSITE" id="PS50011">
    <property type="entry name" value="PROTEIN_KINASE_DOM"/>
    <property type="match status" value="1"/>
</dbReference>
<reference evidence="9" key="2">
    <citation type="submission" date="2024-10" db="UniProtKB">
        <authorList>
            <consortium name="EnsemblProtists"/>
        </authorList>
    </citation>
    <scope>IDENTIFICATION</scope>
</reference>
<dbReference type="HOGENOM" id="CLU_523387_0_0_1"/>
<dbReference type="Pfam" id="PF01363">
    <property type="entry name" value="FYVE"/>
    <property type="match status" value="1"/>
</dbReference>
<dbReference type="GO" id="GO:0005524">
    <property type="term" value="F:ATP binding"/>
    <property type="evidence" value="ECO:0007669"/>
    <property type="project" value="InterPro"/>
</dbReference>